<reference evidence="1" key="2">
    <citation type="submission" date="2025-08" db="UniProtKB">
        <authorList>
            <consortium name="Ensembl"/>
        </authorList>
    </citation>
    <scope>IDENTIFICATION</scope>
</reference>
<dbReference type="AlphaFoldDB" id="A0A672TDL7"/>
<name>A0A672TDL7_STRHB</name>
<dbReference type="Ensembl" id="ENSSHBT00005000109.1">
    <property type="protein sequence ID" value="ENSSHBP00005000075.1"/>
    <property type="gene ID" value="ENSSHBG00005000089.1"/>
</dbReference>
<dbReference type="Proteomes" id="UP000472266">
    <property type="component" value="Chromosome 13"/>
</dbReference>
<evidence type="ECO:0000313" key="2">
    <source>
        <dbReference type="Proteomes" id="UP000472266"/>
    </source>
</evidence>
<proteinExistence type="predicted"/>
<dbReference type="GeneTree" id="ENSGT01150000289812"/>
<protein>
    <submittedName>
        <fullName evidence="1">Uncharacterized protein</fullName>
    </submittedName>
</protein>
<dbReference type="InParanoid" id="A0A672TDL7"/>
<accession>A0A672TDL7</accession>
<reference evidence="1 2" key="1">
    <citation type="submission" date="2019-11" db="EMBL/GenBank/DDBJ databases">
        <title>Strigops habroptila (kakapo) genome, bStrHab1, primary haplotype, v2.</title>
        <authorList>
            <person name="Jarvis E.D."/>
            <person name="Howard J."/>
            <person name="Rhie A."/>
            <person name="Phillippy A."/>
            <person name="Korlach J."/>
            <person name="Digby A."/>
            <person name="Iorns D."/>
            <person name="Eason D."/>
            <person name="Robertson B."/>
            <person name="Raemaekers T."/>
            <person name="Howe K."/>
            <person name="Lewin H."/>
            <person name="Damas J."/>
            <person name="Hastie A."/>
            <person name="Tracey A."/>
            <person name="Chow W."/>
            <person name="Fedrigo O."/>
        </authorList>
    </citation>
    <scope>NUCLEOTIDE SEQUENCE [LARGE SCALE GENOMIC DNA]</scope>
</reference>
<sequence>PKIFFFFLNKHTDPASLCVAQATPQWLFTGAIPLLTSTGSTWHAPAPPVSLPELLGSSDPAGSASQVARTTGTCHHAQLCTRGFFLKGLSWFKPSR</sequence>
<organism evidence="1 2">
    <name type="scientific">Strigops habroptila</name>
    <name type="common">Kakapo</name>
    <dbReference type="NCBI Taxonomy" id="2489341"/>
    <lineage>
        <taxon>Eukaryota</taxon>
        <taxon>Metazoa</taxon>
        <taxon>Chordata</taxon>
        <taxon>Craniata</taxon>
        <taxon>Vertebrata</taxon>
        <taxon>Euteleostomi</taxon>
        <taxon>Archelosauria</taxon>
        <taxon>Archosauria</taxon>
        <taxon>Dinosauria</taxon>
        <taxon>Saurischia</taxon>
        <taxon>Theropoda</taxon>
        <taxon>Coelurosauria</taxon>
        <taxon>Aves</taxon>
        <taxon>Neognathae</taxon>
        <taxon>Neoaves</taxon>
        <taxon>Telluraves</taxon>
        <taxon>Australaves</taxon>
        <taxon>Psittaciformes</taxon>
        <taxon>Psittacidae</taxon>
        <taxon>Strigops</taxon>
    </lineage>
</organism>
<evidence type="ECO:0000313" key="1">
    <source>
        <dbReference type="Ensembl" id="ENSSHBP00005000075.1"/>
    </source>
</evidence>
<reference evidence="1" key="3">
    <citation type="submission" date="2025-09" db="UniProtKB">
        <authorList>
            <consortium name="Ensembl"/>
        </authorList>
    </citation>
    <scope>IDENTIFICATION</scope>
</reference>
<keyword evidence="2" id="KW-1185">Reference proteome</keyword>